<dbReference type="Pfam" id="PF07358">
    <property type="entry name" value="DUF1482"/>
    <property type="match status" value="1"/>
</dbReference>
<protein>
    <recommendedName>
        <fullName evidence="3">DUF1482 family protein</fullName>
    </recommendedName>
</protein>
<reference evidence="1 2" key="1">
    <citation type="journal article" date="2012" name="Mol. Microbiol.">
        <title>The genetic and structural basis of two distinct terminal side branch residues in stewartan and amylovoran exopolysaccharides and their potential role in host adaptation.</title>
        <authorList>
            <person name="Wang X."/>
            <person name="Yang F."/>
            <person name="von Bodman S.B."/>
        </authorList>
    </citation>
    <scope>NUCLEOTIDE SEQUENCE [LARGE SCALE GENOMIC DNA]</scope>
    <source>
        <strain evidence="1 2">DC283</strain>
    </source>
</reference>
<dbReference type="PATRIC" id="fig|660596.6.peg.2886"/>
<accession>H3RFF5</accession>
<comment type="caution">
    <text evidence="1">The sequence shown here is derived from an EMBL/GenBank/DDBJ whole genome shotgun (WGS) entry which is preliminary data.</text>
</comment>
<evidence type="ECO:0000313" key="2">
    <source>
        <dbReference type="Proteomes" id="UP000005050"/>
    </source>
</evidence>
<gene>
    <name evidence="1" type="ORF">CKS_1900</name>
</gene>
<dbReference type="STRING" id="660596.DSJ_17925"/>
<dbReference type="EMBL" id="AHIE01000020">
    <property type="protein sequence ID" value="EHT99997.1"/>
    <property type="molecule type" value="Genomic_DNA"/>
</dbReference>
<organism evidence="1 2">
    <name type="scientific">Pantoea stewartii subsp. stewartii DC283</name>
    <dbReference type="NCBI Taxonomy" id="660596"/>
    <lineage>
        <taxon>Bacteria</taxon>
        <taxon>Pseudomonadati</taxon>
        <taxon>Pseudomonadota</taxon>
        <taxon>Gammaproteobacteria</taxon>
        <taxon>Enterobacterales</taxon>
        <taxon>Erwiniaceae</taxon>
        <taxon>Pantoea</taxon>
    </lineage>
</organism>
<dbReference type="Proteomes" id="UP000005050">
    <property type="component" value="Unassembled WGS sequence"/>
</dbReference>
<name>H3RFF5_PANSE</name>
<evidence type="ECO:0000313" key="1">
    <source>
        <dbReference type="EMBL" id="EHT99997.1"/>
    </source>
</evidence>
<sequence length="51" mass="5397">MANGDFQDAVLGIYGSQKLCEAAASEQTSVTNCYPVETIIHSDDQSGVANF</sequence>
<dbReference type="AlphaFoldDB" id="H3RFF5"/>
<evidence type="ECO:0008006" key="3">
    <source>
        <dbReference type="Google" id="ProtNLM"/>
    </source>
</evidence>
<proteinExistence type="predicted"/>
<dbReference type="InterPro" id="IPR009954">
    <property type="entry name" value="DUF1482"/>
</dbReference>